<dbReference type="Pfam" id="PF07833">
    <property type="entry name" value="Cu_amine_oxidN1"/>
    <property type="match status" value="1"/>
</dbReference>
<dbReference type="RefSeq" id="WP_190926331.1">
    <property type="nucleotide sequence ID" value="NZ_JACXJA010000007.1"/>
</dbReference>
<comment type="caution">
    <text evidence="2">The sequence shown here is derived from an EMBL/GenBank/DDBJ whole genome shotgun (WGS) entry which is preliminary data.</text>
</comment>
<keyword evidence="3" id="KW-1185">Reference proteome</keyword>
<protein>
    <recommendedName>
        <fullName evidence="1">Copper amine oxidase-like N-terminal domain-containing protein</fullName>
    </recommendedName>
</protein>
<reference evidence="2" key="1">
    <citation type="submission" date="2020-09" db="EMBL/GenBank/DDBJ databases">
        <title>A novel bacterium of genus Paenibacillus, isolated from South China Sea.</title>
        <authorList>
            <person name="Huang H."/>
            <person name="Mo K."/>
            <person name="Hu Y."/>
        </authorList>
    </citation>
    <scope>NUCLEOTIDE SEQUENCE</scope>
    <source>
        <strain evidence="2">IB182363</strain>
    </source>
</reference>
<gene>
    <name evidence="2" type="ORF">IDH45_07990</name>
</gene>
<dbReference type="InterPro" id="IPR036582">
    <property type="entry name" value="Mao_N_sf"/>
</dbReference>
<evidence type="ECO:0000313" key="2">
    <source>
        <dbReference type="EMBL" id="MBD2861918.1"/>
    </source>
</evidence>
<evidence type="ECO:0000259" key="1">
    <source>
        <dbReference type="Pfam" id="PF07833"/>
    </source>
</evidence>
<sequence>MKVKRLAALTATLVVLGAGIVYAGSPWGDYKGFDKVKVQVNGSAVPDGDVPAFMIDGRVVLPLRALSDSLQAVVQWDDSAKTVNMYKPNVHMFVAEKLGKKDSLETPFGAVPLGKKLDFVVSAQVDSLTTPIDAFKIDLVSPAGDVIRTTEVPMEQSKESFWYTWPLEAVHFEESGTYKIEFKIKIDKSQDYAVVSEKKIISQ</sequence>
<dbReference type="InterPro" id="IPR012854">
    <property type="entry name" value="Cu_amine_oxidase-like_N"/>
</dbReference>
<organism evidence="2 3">
    <name type="scientific">Paenibacillus oceani</name>
    <dbReference type="NCBI Taxonomy" id="2772510"/>
    <lineage>
        <taxon>Bacteria</taxon>
        <taxon>Bacillati</taxon>
        <taxon>Bacillota</taxon>
        <taxon>Bacilli</taxon>
        <taxon>Bacillales</taxon>
        <taxon>Paenibacillaceae</taxon>
        <taxon>Paenibacillus</taxon>
    </lineage>
</organism>
<dbReference type="SUPFAM" id="SSF55383">
    <property type="entry name" value="Copper amine oxidase, domain N"/>
    <property type="match status" value="1"/>
</dbReference>
<evidence type="ECO:0000313" key="3">
    <source>
        <dbReference type="Proteomes" id="UP000639396"/>
    </source>
</evidence>
<proteinExistence type="predicted"/>
<accession>A0A927GZ62</accession>
<name>A0A927GZ62_9BACL</name>
<dbReference type="Proteomes" id="UP000639396">
    <property type="component" value="Unassembled WGS sequence"/>
</dbReference>
<feature type="domain" description="Copper amine oxidase-like N-terminal" evidence="1">
    <location>
        <begin position="39"/>
        <end position="91"/>
    </location>
</feature>
<dbReference type="AlphaFoldDB" id="A0A927GZ62"/>
<dbReference type="EMBL" id="JACXJA010000007">
    <property type="protein sequence ID" value="MBD2861918.1"/>
    <property type="molecule type" value="Genomic_DNA"/>
</dbReference>